<keyword evidence="9 13" id="KW-0342">GTP-binding</keyword>
<dbReference type="SUPFAM" id="SSF47446">
    <property type="entry name" value="Signal peptide-binding domain"/>
    <property type="match status" value="1"/>
</dbReference>
<gene>
    <name evidence="15" type="primary">SRP54</name>
    <name evidence="15" type="ORF">IWQ62_003378</name>
</gene>
<dbReference type="HAMAP" id="MF_00306">
    <property type="entry name" value="SRP54"/>
    <property type="match status" value="1"/>
</dbReference>
<dbReference type="PROSITE" id="PS00300">
    <property type="entry name" value="SRP54"/>
    <property type="match status" value="1"/>
</dbReference>
<dbReference type="InterPro" id="IPR006325">
    <property type="entry name" value="SRP54_euk"/>
</dbReference>
<dbReference type="AlphaFoldDB" id="A0A9W8AUX8"/>
<dbReference type="GO" id="GO:0005783">
    <property type="term" value="C:endoplasmic reticulum"/>
    <property type="evidence" value="ECO:0007669"/>
    <property type="project" value="UniProtKB-SubCell"/>
</dbReference>
<dbReference type="GO" id="GO:0005829">
    <property type="term" value="C:cytosol"/>
    <property type="evidence" value="ECO:0007669"/>
    <property type="project" value="TreeGrafter"/>
</dbReference>
<dbReference type="Gene3D" id="3.40.50.300">
    <property type="entry name" value="P-loop containing nucleotide triphosphate hydrolases"/>
    <property type="match status" value="1"/>
</dbReference>
<comment type="caution">
    <text evidence="15">The sequence shown here is derived from an EMBL/GenBank/DDBJ whole genome shotgun (WGS) entry which is preliminary data.</text>
</comment>
<keyword evidence="5 13" id="KW-0547">Nucleotide-binding</keyword>
<dbReference type="OrthoDB" id="10250817at2759"/>
<dbReference type="GO" id="GO:0003924">
    <property type="term" value="F:GTPase activity"/>
    <property type="evidence" value="ECO:0007669"/>
    <property type="project" value="UniProtKB-UniRule"/>
</dbReference>
<dbReference type="GO" id="GO:0006616">
    <property type="term" value="P:SRP-dependent cotranslational protein targeting to membrane, translocation"/>
    <property type="evidence" value="ECO:0007669"/>
    <property type="project" value="TreeGrafter"/>
</dbReference>
<feature type="domain" description="SRP54-type proteins GTP-binding" evidence="14">
    <location>
        <begin position="269"/>
        <end position="282"/>
    </location>
</feature>
<dbReference type="SMART" id="SM00382">
    <property type="entry name" value="AAA"/>
    <property type="match status" value="1"/>
</dbReference>
<dbReference type="Proteomes" id="UP001150925">
    <property type="component" value="Unassembled WGS sequence"/>
</dbReference>
<evidence type="ECO:0000256" key="8">
    <source>
        <dbReference type="ARBA" id="ARBA00022884"/>
    </source>
</evidence>
<dbReference type="GO" id="GO:0008312">
    <property type="term" value="F:7S RNA binding"/>
    <property type="evidence" value="ECO:0007669"/>
    <property type="project" value="UniProtKB-UniRule"/>
</dbReference>
<dbReference type="Pfam" id="PF02881">
    <property type="entry name" value="SRP54_N"/>
    <property type="match status" value="1"/>
</dbReference>
<evidence type="ECO:0000256" key="11">
    <source>
        <dbReference type="ARBA" id="ARBA00023274"/>
    </source>
</evidence>
<organism evidence="15 16">
    <name type="scientific">Dispira parvispora</name>
    <dbReference type="NCBI Taxonomy" id="1520584"/>
    <lineage>
        <taxon>Eukaryota</taxon>
        <taxon>Fungi</taxon>
        <taxon>Fungi incertae sedis</taxon>
        <taxon>Zoopagomycota</taxon>
        <taxon>Kickxellomycotina</taxon>
        <taxon>Dimargaritomycetes</taxon>
        <taxon>Dimargaritales</taxon>
        <taxon>Dimargaritaceae</taxon>
        <taxon>Dispira</taxon>
    </lineage>
</organism>
<comment type="subcellular location">
    <subcellularLocation>
        <location evidence="2 13">Cytoplasm</location>
    </subcellularLocation>
    <subcellularLocation>
        <location evidence="1 13">Endoplasmic reticulum</location>
    </subcellularLocation>
</comment>
<dbReference type="InterPro" id="IPR000897">
    <property type="entry name" value="SRP54_GTPase_dom"/>
</dbReference>
<dbReference type="SMART" id="SM00963">
    <property type="entry name" value="SRP54_N"/>
    <property type="match status" value="1"/>
</dbReference>
<keyword evidence="10 13" id="KW-0733">Signal recognition particle</keyword>
<keyword evidence="11 13" id="KW-0687">Ribonucleoprotein</keyword>
<dbReference type="InterPro" id="IPR003593">
    <property type="entry name" value="AAA+_ATPase"/>
</dbReference>
<comment type="domain">
    <text evidence="13">The NG domain, also named G domain, is a special guanosine triphosphatase (GTPase) domain, which binds GTP and forms a guanosine 5'-triphosphate (GTP)-dependent complex with a homologous NG domain in the SRP receptor subunit srp101. The two NG domains undergo cooperative rearrangements upon their assembly, which culminate in the reciprocal activation of the GTPase activity of one another. SRP receptor compaction upon binding with cargo-loaded SRP and GTPase rearrangement drive SRP-mediated cotranslational protein translocation into the ER.</text>
</comment>
<evidence type="ECO:0000313" key="16">
    <source>
        <dbReference type="Proteomes" id="UP001150925"/>
    </source>
</evidence>
<dbReference type="GO" id="GO:0030942">
    <property type="term" value="F:endoplasmic reticulum signal peptide binding"/>
    <property type="evidence" value="ECO:0007669"/>
    <property type="project" value="TreeGrafter"/>
</dbReference>
<dbReference type="NCBIfam" id="TIGR01425">
    <property type="entry name" value="SRP54_euk"/>
    <property type="match status" value="1"/>
</dbReference>
<name>A0A9W8AUX8_9FUNG</name>
<dbReference type="CDD" id="cd17875">
    <property type="entry name" value="SRP54_G"/>
    <property type="match status" value="1"/>
</dbReference>
<dbReference type="PANTHER" id="PTHR11564">
    <property type="entry name" value="SIGNAL RECOGNITION PARTICLE 54K PROTEIN SRP54"/>
    <property type="match status" value="1"/>
</dbReference>
<evidence type="ECO:0000256" key="3">
    <source>
        <dbReference type="ARBA" id="ARBA00005450"/>
    </source>
</evidence>
<keyword evidence="7 13" id="KW-0256">Endoplasmic reticulum</keyword>
<evidence type="ECO:0000256" key="9">
    <source>
        <dbReference type="ARBA" id="ARBA00023134"/>
    </source>
</evidence>
<sequence length="533" mass="58299">MVLNELGQKINSALQSLSTRNVIDEEALEELLRGICGALLESDVNVKLVQNLRQNIKQIVNIKELTSGVNKQRIINKAVMDELCRLVDPGVEPYRPKKGRSNVIMFVGLQGSGKTTTCTKIASYYQRKGWKTGLVCADTFRAGAFDQLKQNATKAKIPYYGSYTERDPVQLAVDGVKKFKQERFEIILVDTSGRHKQETELFAEMQEIAGGTKPDHVIFIMDGTIGQAAEAQARAFKEAVDVGSVVVTKMDGHAKGGGAISAVAATKSPIVFIGTGEHIHDMDRFEARSFISRMLGMGDLGQLVETVKDLQLDKNTDLIKKLGQGTFTLRDLRDQLQNIMKMGPLSKILGMMPGIPPEMMKGTEEEGSKQLRRFMTIMDSMTDKELDSDGRLFVEEPTRVLRVSRGSGAHPRMVMELLAQAKTFSQMFKKMGGNKGLLKGMNPAMLSKMGGMGSGRMPNMNPSQMAQMQQQMSRMLPPGMMQQMGGMGGLQNMVQQFMGGGGGGGMPNMQDMMKQFGGGFPGLGGGASSSKRR</sequence>
<dbReference type="EMBL" id="JANBPY010000897">
    <property type="protein sequence ID" value="KAJ1962917.1"/>
    <property type="molecule type" value="Genomic_DNA"/>
</dbReference>
<accession>A0A9W8AUX8</accession>
<evidence type="ECO:0000256" key="5">
    <source>
        <dbReference type="ARBA" id="ARBA00022741"/>
    </source>
</evidence>
<dbReference type="InterPro" id="IPR027417">
    <property type="entry name" value="P-loop_NTPase"/>
</dbReference>
<evidence type="ECO:0000256" key="12">
    <source>
        <dbReference type="ARBA" id="ARBA00048157"/>
    </source>
</evidence>
<dbReference type="PANTHER" id="PTHR11564:SF5">
    <property type="entry name" value="SIGNAL RECOGNITION PARTICLE SUBUNIT SRP54"/>
    <property type="match status" value="1"/>
</dbReference>
<dbReference type="InterPro" id="IPR004125">
    <property type="entry name" value="Signal_recog_particle_SRP54_M"/>
</dbReference>
<dbReference type="SMART" id="SM00962">
    <property type="entry name" value="SRP54"/>
    <property type="match status" value="1"/>
</dbReference>
<dbReference type="GO" id="GO:0005786">
    <property type="term" value="C:signal recognition particle, endoplasmic reticulum targeting"/>
    <property type="evidence" value="ECO:0007669"/>
    <property type="project" value="UniProtKB-UniRule"/>
</dbReference>
<keyword evidence="16" id="KW-1185">Reference proteome</keyword>
<dbReference type="InterPro" id="IPR013822">
    <property type="entry name" value="Signal_recog_particl_SRP54_hlx"/>
</dbReference>
<evidence type="ECO:0000256" key="7">
    <source>
        <dbReference type="ARBA" id="ARBA00022824"/>
    </source>
</evidence>
<comment type="function">
    <text evidence="13">Signal-recognition-particle (SRP) assembly has a crucial role in targeting secretory proteins to the rough endoplasmic reticulum (ER) membrane. SRP is required for the cotranslational protein translocation for ER import and preferentially recognizes strongly hydrophobic signal sequences. It is involved in targeting the nascent chain-ribosome (RNC) complex to the ER and is proposed to participate in the arrest of nascent chain elongation during membrane targeting. SRP54 binds to the signal sequence of presecretory protein when they emerge from the ribosomes. SRP54 interacts with the scR1 RNA and mediates the association of the resulting SRP-RNC complex with the signal recognition particle receptor (SR) via its alpha subunit SRP101. Both, SRP54 and SRP101, are locked in their GTP bound forms in the SRP-RNC-SR complex, which dissociates upon transferring the signal sequence to the protein-conducting channel (translocon). After signal sequence transfer, SRP54 and SRP101 act as reciprocal GTPase-activating proteins (GAPs), thereby resolving their association.</text>
</comment>
<evidence type="ECO:0000256" key="4">
    <source>
        <dbReference type="ARBA" id="ARBA00022490"/>
    </source>
</evidence>
<protein>
    <recommendedName>
        <fullName evidence="13">Signal recognition particle 54 kDa protein</fullName>
    </recommendedName>
</protein>
<keyword evidence="8 13" id="KW-0694">RNA-binding</keyword>
<dbReference type="InterPro" id="IPR036891">
    <property type="entry name" value="Signal_recog_part_SRP54_M_sf"/>
</dbReference>
<evidence type="ECO:0000313" key="15">
    <source>
        <dbReference type="EMBL" id="KAJ1962917.1"/>
    </source>
</evidence>
<dbReference type="GO" id="GO:0005525">
    <property type="term" value="F:GTP binding"/>
    <property type="evidence" value="ECO:0007669"/>
    <property type="project" value="UniProtKB-UniRule"/>
</dbReference>
<dbReference type="Pfam" id="PF00448">
    <property type="entry name" value="SRP54"/>
    <property type="match status" value="1"/>
</dbReference>
<comment type="catalytic activity">
    <reaction evidence="12">
        <text>GTP + H2O = GDP + phosphate + H(+)</text>
        <dbReference type="Rhea" id="RHEA:19669"/>
        <dbReference type="ChEBI" id="CHEBI:15377"/>
        <dbReference type="ChEBI" id="CHEBI:15378"/>
        <dbReference type="ChEBI" id="CHEBI:37565"/>
        <dbReference type="ChEBI" id="CHEBI:43474"/>
        <dbReference type="ChEBI" id="CHEBI:58189"/>
        <dbReference type="EC" id="3.6.5.4"/>
    </reaction>
    <physiologicalReaction direction="left-to-right" evidence="12">
        <dbReference type="Rhea" id="RHEA:19670"/>
    </physiologicalReaction>
</comment>
<dbReference type="Gene3D" id="1.10.260.30">
    <property type="entry name" value="Signal recognition particle, SRP54 subunit, M-domain"/>
    <property type="match status" value="1"/>
</dbReference>
<keyword evidence="4 13" id="KW-0963">Cytoplasm</keyword>
<dbReference type="FunFam" id="1.20.120.140:FF:000001">
    <property type="entry name" value="Signal recognition particle GTPase"/>
    <property type="match status" value="1"/>
</dbReference>
<proteinExistence type="inferred from homology"/>
<dbReference type="Pfam" id="PF02978">
    <property type="entry name" value="SRP_SPB"/>
    <property type="match status" value="1"/>
</dbReference>
<dbReference type="FunFam" id="3.40.50.300:FF:000022">
    <property type="entry name" value="Signal recognition particle 54 kDa subunit"/>
    <property type="match status" value="1"/>
</dbReference>
<dbReference type="Gene3D" id="1.20.120.140">
    <property type="entry name" value="Signal recognition particle SRP54, nucleotide-binding domain"/>
    <property type="match status" value="1"/>
</dbReference>
<evidence type="ECO:0000256" key="6">
    <source>
        <dbReference type="ARBA" id="ARBA00022801"/>
    </source>
</evidence>
<dbReference type="InterPro" id="IPR042101">
    <property type="entry name" value="SRP54_N_sf"/>
</dbReference>
<evidence type="ECO:0000256" key="1">
    <source>
        <dbReference type="ARBA" id="ARBA00004240"/>
    </source>
</evidence>
<evidence type="ECO:0000256" key="10">
    <source>
        <dbReference type="ARBA" id="ARBA00023135"/>
    </source>
</evidence>
<evidence type="ECO:0000256" key="2">
    <source>
        <dbReference type="ARBA" id="ARBA00004496"/>
    </source>
</evidence>
<comment type="subunit">
    <text evidence="13">Fungal signal recognition particle consists of a 7S RNA molecule (scR1) and at least six protein subunits: srp72, srp68, srp54, sec65, srp21 and srp14.</text>
</comment>
<reference evidence="15" key="1">
    <citation type="submission" date="2022-07" db="EMBL/GenBank/DDBJ databases">
        <title>Phylogenomic reconstructions and comparative analyses of Kickxellomycotina fungi.</title>
        <authorList>
            <person name="Reynolds N.K."/>
            <person name="Stajich J.E."/>
            <person name="Barry K."/>
            <person name="Grigoriev I.V."/>
            <person name="Crous P."/>
            <person name="Smith M.E."/>
        </authorList>
    </citation>
    <scope>NUCLEOTIDE SEQUENCE</scope>
    <source>
        <strain evidence="15">RSA 1196</strain>
    </source>
</reference>
<keyword evidence="6 15" id="KW-0378">Hydrolase</keyword>
<dbReference type="SUPFAM" id="SSF52540">
    <property type="entry name" value="P-loop containing nucleoside triphosphate hydrolases"/>
    <property type="match status" value="1"/>
</dbReference>
<evidence type="ECO:0000259" key="14">
    <source>
        <dbReference type="PROSITE" id="PS00300"/>
    </source>
</evidence>
<comment type="domain">
    <text evidence="13">The M domain binds the 7SL RNA and the signal sequence of presecretory proteins.</text>
</comment>
<comment type="similarity">
    <text evidence="3 13">Belongs to the GTP-binding SRP family. SRP54 subfamily.</text>
</comment>
<dbReference type="InterPro" id="IPR022941">
    <property type="entry name" value="SRP54"/>
</dbReference>
<evidence type="ECO:0000256" key="13">
    <source>
        <dbReference type="RuleBase" id="RU364034"/>
    </source>
</evidence>